<dbReference type="Gene3D" id="3.30.70.100">
    <property type="match status" value="1"/>
</dbReference>
<proteinExistence type="predicted"/>
<evidence type="ECO:0000313" key="2">
    <source>
        <dbReference type="EMBL" id="SDQ48097.1"/>
    </source>
</evidence>
<evidence type="ECO:0000313" key="3">
    <source>
        <dbReference type="Proteomes" id="UP000182690"/>
    </source>
</evidence>
<gene>
    <name evidence="2" type="ORF">SAMN04488565_2645</name>
</gene>
<dbReference type="GO" id="GO:0071949">
    <property type="term" value="F:FAD binding"/>
    <property type="evidence" value="ECO:0007669"/>
    <property type="project" value="InterPro"/>
</dbReference>
<dbReference type="GO" id="GO:0009882">
    <property type="term" value="F:blue light photoreceptor activity"/>
    <property type="evidence" value="ECO:0007669"/>
    <property type="project" value="InterPro"/>
</dbReference>
<dbReference type="eggNOG" id="COG5001">
    <property type="taxonomic scope" value="Bacteria"/>
</dbReference>
<dbReference type="InterPro" id="IPR036046">
    <property type="entry name" value="Acylphosphatase-like_dom_sf"/>
</dbReference>
<dbReference type="Proteomes" id="UP000182690">
    <property type="component" value="Unassembled WGS sequence"/>
</dbReference>
<sequence length="163" mass="18348">MPESHLATGSIPLPEGTLRSLVYSSEAVTRFYQDDLDQLLVQARQHNESVDITGILLYKNGQFIQFLEGPPESVDALMETIRRDGRHTNVRILIDELTLERQFDEWTMGYHPMKNQTSAALPGFRDSFADIAESPDALTTGRAAKELALWFRVRSAKRAQVAA</sequence>
<accession>A0A1H1B856</accession>
<dbReference type="STRING" id="1079994.SAMN04488565_2645"/>
<dbReference type="InterPro" id="IPR007024">
    <property type="entry name" value="BLUF_domain"/>
</dbReference>
<protein>
    <submittedName>
        <fullName evidence="2">Sensors of blue-light using FAD</fullName>
    </submittedName>
</protein>
<reference evidence="2 3" key="1">
    <citation type="submission" date="2016-10" db="EMBL/GenBank/DDBJ databases">
        <authorList>
            <person name="de Groot N.N."/>
        </authorList>
    </citation>
    <scope>NUCLEOTIDE SEQUENCE [LARGE SCALE GENOMIC DNA]</scope>
    <source>
        <strain evidence="2 3">DSM 22788</strain>
    </source>
</reference>
<dbReference type="SMART" id="SM01034">
    <property type="entry name" value="BLUF"/>
    <property type="match status" value="1"/>
</dbReference>
<name>A0A1H1B856_9MICO</name>
<dbReference type="RefSeq" id="WP_231291531.1">
    <property type="nucleotide sequence ID" value="NZ_FNKB01000002.1"/>
</dbReference>
<feature type="domain" description="BLUF" evidence="1">
    <location>
        <begin position="18"/>
        <end position="109"/>
    </location>
</feature>
<dbReference type="EMBL" id="FNKB01000002">
    <property type="protein sequence ID" value="SDQ48097.1"/>
    <property type="molecule type" value="Genomic_DNA"/>
</dbReference>
<dbReference type="AlphaFoldDB" id="A0A1H1B856"/>
<dbReference type="Pfam" id="PF04940">
    <property type="entry name" value="BLUF"/>
    <property type="match status" value="1"/>
</dbReference>
<evidence type="ECO:0000259" key="1">
    <source>
        <dbReference type="PROSITE" id="PS50925"/>
    </source>
</evidence>
<organism evidence="2 3">
    <name type="scientific">Leucobacter chromiiresistens</name>
    <dbReference type="NCBI Taxonomy" id="1079994"/>
    <lineage>
        <taxon>Bacteria</taxon>
        <taxon>Bacillati</taxon>
        <taxon>Actinomycetota</taxon>
        <taxon>Actinomycetes</taxon>
        <taxon>Micrococcales</taxon>
        <taxon>Microbacteriaceae</taxon>
        <taxon>Leucobacter</taxon>
    </lineage>
</organism>
<dbReference type="PROSITE" id="PS50925">
    <property type="entry name" value="BLUF"/>
    <property type="match status" value="1"/>
</dbReference>
<dbReference type="SUPFAM" id="SSF54975">
    <property type="entry name" value="Acylphosphatase/BLUF domain-like"/>
    <property type="match status" value="1"/>
</dbReference>